<feature type="compositionally biased region" description="Low complexity" evidence="4">
    <location>
        <begin position="367"/>
        <end position="386"/>
    </location>
</feature>
<protein>
    <submittedName>
        <fullName evidence="5">Single-stranded DNA-binding protein 3</fullName>
    </submittedName>
</protein>
<organism evidence="5">
    <name type="scientific">Schistocephalus solidus</name>
    <name type="common">Tapeworm</name>
    <dbReference type="NCBI Taxonomy" id="70667"/>
    <lineage>
        <taxon>Eukaryota</taxon>
        <taxon>Metazoa</taxon>
        <taxon>Spiralia</taxon>
        <taxon>Lophotrochozoa</taxon>
        <taxon>Platyhelminthes</taxon>
        <taxon>Cestoda</taxon>
        <taxon>Eucestoda</taxon>
        <taxon>Diphyllobothriidea</taxon>
        <taxon>Diphyllobothriidae</taxon>
        <taxon>Schistocephalus</taxon>
    </lineage>
</organism>
<feature type="region of interest" description="Disordered" evidence="4">
    <location>
        <begin position="145"/>
        <end position="168"/>
    </location>
</feature>
<dbReference type="GO" id="GO:0045944">
    <property type="term" value="P:positive regulation of transcription by RNA polymerase II"/>
    <property type="evidence" value="ECO:0007669"/>
    <property type="project" value="TreeGrafter"/>
</dbReference>
<gene>
    <name evidence="5" type="primary">SSBP3</name>
    <name evidence="5" type="ORF">TR150441</name>
</gene>
<dbReference type="GO" id="GO:0003697">
    <property type="term" value="F:single-stranded DNA binding"/>
    <property type="evidence" value="ECO:0007669"/>
    <property type="project" value="InterPro"/>
</dbReference>
<evidence type="ECO:0000256" key="4">
    <source>
        <dbReference type="SAM" id="MobiDB-lite"/>
    </source>
</evidence>
<feature type="compositionally biased region" description="Polar residues" evidence="4">
    <location>
        <begin position="719"/>
        <end position="738"/>
    </location>
</feature>
<accession>A0A0X3PP39</accession>
<feature type="compositionally biased region" description="Low complexity" evidence="4">
    <location>
        <begin position="344"/>
        <end position="360"/>
    </location>
</feature>
<dbReference type="AlphaFoldDB" id="A0A0X3PP39"/>
<feature type="region of interest" description="Disordered" evidence="4">
    <location>
        <begin position="719"/>
        <end position="746"/>
    </location>
</feature>
<comment type="subcellular location">
    <subcellularLocation>
        <location evidence="1">Nucleus</location>
    </subcellularLocation>
</comment>
<feature type="compositionally biased region" description="Low complexity" evidence="4">
    <location>
        <begin position="476"/>
        <end position="496"/>
    </location>
</feature>
<dbReference type="PANTHER" id="PTHR12610:SF12">
    <property type="entry name" value="SEQUENCE-SPECIFIC SINGLE-STRANDED DNA-BINDING PROTEIN, ISOFORM D"/>
    <property type="match status" value="1"/>
</dbReference>
<name>A0A0X3PP39_SCHSO</name>
<feature type="region of interest" description="Disordered" evidence="4">
    <location>
        <begin position="279"/>
        <end position="502"/>
    </location>
</feature>
<sequence>MFGKSRPSLAPFEAQASEKLALYVYEYLVYSGAQKAAQTFLQEIQWEKNILLTDRPGFLFSWWSVFWDLYCAAPERREVWKHSNEARAFYDYGFINSSHPFGNPPVGLSRGPGGVGGGGLPQAPLAPVFRNANCPFFPVGPASNGGGTGCHPSPQSQQQQRLSGGVSGDVLMHPMGGGSQLQFTPTGGVQSRQIYGQLRPSGQPQPPPSAEGRISFSNPTINALISPDPPQPPPIFGQLEQVYMQGSCGGAVGSSGTFFRNFPTLPIVSAPSVTLRHQAAPASTTTTTATQPPGTLFRSSPGGRQVAEPAPLSSVKSNFGQGFQHSMTIQQPVGPSCNGGGGPSLNSSSSASSFTGSPGNVSDHHQQQFLAAAAAVTATTSSQQQQHPYGQMYPHSQPPVFNRSTPVKMTRQMSQTAPGSGCISSQWTSVQSDLEEKLPQQQQQQQQQQQRMFVNSFQDSRDNSNSQKFSAPLSVPSPRTLQQQSQSTSRNQQSHSLTPVPAAVDSDSFPLLFDTVEINHSNAAGADGSELFGFYDNIDGLQEGGGGVGGGGYLVLPAATRENSSPGRSERSLLMSATSLSASGEDPNQPAPTLIPVDGREDTVSGLLAGSSHIGNLLSPSPAPVSTTAPPPEVIMTTAGGGSLSLLSVMSADSEMVTVEGAGDIASSRQKACNRASSPQWICSADGGGVYTVPCAAPPPMVSLTLQMVGENQNVKCSTYQRSKNTQSTHHSAGTPQQDESRQFYPSDDIEATLFLQQ</sequence>
<dbReference type="GO" id="GO:0005634">
    <property type="term" value="C:nucleus"/>
    <property type="evidence" value="ECO:0007669"/>
    <property type="project" value="UniProtKB-SubCell"/>
</dbReference>
<evidence type="ECO:0000313" key="5">
    <source>
        <dbReference type="EMBL" id="JAP53701.1"/>
    </source>
</evidence>
<dbReference type="InterPro" id="IPR006594">
    <property type="entry name" value="LisH"/>
</dbReference>
<feature type="compositionally biased region" description="Polar residues" evidence="4">
    <location>
        <begin position="402"/>
        <end position="432"/>
    </location>
</feature>
<proteinExistence type="predicted"/>
<feature type="region of interest" description="Disordered" evidence="4">
    <location>
        <begin position="197"/>
        <end position="216"/>
    </location>
</feature>
<keyword evidence="3" id="KW-0539">Nucleus</keyword>
<dbReference type="PROSITE" id="PS50896">
    <property type="entry name" value="LISH"/>
    <property type="match status" value="1"/>
</dbReference>
<reference evidence="5" key="1">
    <citation type="submission" date="2016-01" db="EMBL/GenBank/DDBJ databases">
        <title>Reference transcriptome for the parasite Schistocephalus solidus: insights into the molecular evolution of parasitism.</title>
        <authorList>
            <person name="Hebert F.O."/>
            <person name="Grambauer S."/>
            <person name="Barber I."/>
            <person name="Landry C.R."/>
            <person name="Aubin-Horth N."/>
        </authorList>
    </citation>
    <scope>NUCLEOTIDE SEQUENCE</scope>
</reference>
<evidence type="ECO:0000256" key="2">
    <source>
        <dbReference type="ARBA" id="ARBA00023125"/>
    </source>
</evidence>
<feature type="compositionally biased region" description="Polar residues" evidence="4">
    <location>
        <begin position="314"/>
        <end position="333"/>
    </location>
</feature>
<feature type="compositionally biased region" description="Low complexity" evidence="4">
    <location>
        <begin position="440"/>
        <end position="450"/>
    </location>
</feature>
<feature type="compositionally biased region" description="Polar residues" evidence="4">
    <location>
        <begin position="451"/>
        <end position="469"/>
    </location>
</feature>
<feature type="compositionally biased region" description="Low complexity" evidence="4">
    <location>
        <begin position="279"/>
        <end position="295"/>
    </location>
</feature>
<dbReference type="PRINTS" id="PR01743">
    <property type="entry name" value="SSDNABINDING"/>
</dbReference>
<keyword evidence="2 5" id="KW-0238">DNA-binding</keyword>
<evidence type="ECO:0000256" key="1">
    <source>
        <dbReference type="ARBA" id="ARBA00004123"/>
    </source>
</evidence>
<dbReference type="PANTHER" id="PTHR12610">
    <property type="entry name" value="SINGLE STRANDED DNA BINDING PROTEIN"/>
    <property type="match status" value="1"/>
</dbReference>
<dbReference type="InterPro" id="IPR008116">
    <property type="entry name" value="SSDP_DNA-bd"/>
</dbReference>
<dbReference type="EMBL" id="GEEE01009524">
    <property type="protein sequence ID" value="JAP53701.1"/>
    <property type="molecule type" value="Transcribed_RNA"/>
</dbReference>
<evidence type="ECO:0000256" key="3">
    <source>
        <dbReference type="ARBA" id="ARBA00023242"/>
    </source>
</evidence>